<evidence type="ECO:0000313" key="2">
    <source>
        <dbReference type="EMBL" id="RRD91964.1"/>
    </source>
</evidence>
<dbReference type="RefSeq" id="WP_125238932.1">
    <property type="nucleotide sequence ID" value="NZ_RQYF01000018.1"/>
</dbReference>
<keyword evidence="1" id="KW-0732">Signal</keyword>
<gene>
    <name evidence="2" type="ORF">EII33_05995</name>
</gene>
<reference evidence="2 3" key="1">
    <citation type="submission" date="2018-11" db="EMBL/GenBank/DDBJ databases">
        <title>Genomes From Bacteria Associated with the Canine Oral Cavity: a Test Case for Automated Genome-Based Taxonomic Assignment.</title>
        <authorList>
            <person name="Coil D.A."/>
            <person name="Jospin G."/>
            <person name="Darling A.E."/>
            <person name="Wallis C."/>
            <person name="Davis I.J."/>
            <person name="Harris S."/>
            <person name="Eisen J.A."/>
            <person name="Holcombe L.J."/>
            <person name="O'Flynn C."/>
        </authorList>
    </citation>
    <scope>NUCLEOTIDE SEQUENCE [LARGE SCALE GENOMIC DNA]</scope>
    <source>
        <strain evidence="2 3">OH1047_COT-310</strain>
    </source>
</reference>
<dbReference type="Proteomes" id="UP000279562">
    <property type="component" value="Unassembled WGS sequence"/>
</dbReference>
<protein>
    <recommendedName>
        <fullName evidence="4">Periplasmic heavy metal sensor</fullName>
    </recommendedName>
</protein>
<feature type="signal peptide" evidence="1">
    <location>
        <begin position="1"/>
        <end position="20"/>
    </location>
</feature>
<feature type="chain" id="PRO_5018089425" description="Periplasmic heavy metal sensor" evidence="1">
    <location>
        <begin position="21"/>
        <end position="158"/>
    </location>
</feature>
<dbReference type="AlphaFoldDB" id="A0A3P2A9B4"/>
<comment type="caution">
    <text evidence="2">The sequence shown here is derived from an EMBL/GenBank/DDBJ whole genome shotgun (WGS) entry which is preliminary data.</text>
</comment>
<evidence type="ECO:0000256" key="1">
    <source>
        <dbReference type="SAM" id="SignalP"/>
    </source>
</evidence>
<evidence type="ECO:0000313" key="3">
    <source>
        <dbReference type="Proteomes" id="UP000279562"/>
    </source>
</evidence>
<keyword evidence="3" id="KW-1185">Reference proteome</keyword>
<organism evidence="2 3">
    <name type="scientific">Prevotella heparinolytica</name>
    <dbReference type="NCBI Taxonomy" id="28113"/>
    <lineage>
        <taxon>Bacteria</taxon>
        <taxon>Pseudomonadati</taxon>
        <taxon>Bacteroidota</taxon>
        <taxon>Bacteroidia</taxon>
        <taxon>Bacteroidales</taxon>
        <taxon>Bacteroidaceae</taxon>
        <taxon>Bacteroides</taxon>
    </lineage>
</organism>
<accession>A0A3P2A9B4</accession>
<dbReference type="EMBL" id="RQYF01000018">
    <property type="protein sequence ID" value="RRD91964.1"/>
    <property type="molecule type" value="Genomic_DNA"/>
</dbReference>
<sequence length="158" mass="18638">MKRLIVLLVMACGVMPLLRAGNGINQYLSPDEFRTKQKAFIIEKAGLTNEEAAIFFPLYFELQDRKKQLNDEAWTLLRKGKDKETTEAQYQEILEGVYDARIASDRLDKTYFDKFKKILSYKKIYLVQRAEMRFHRELLRGMHKKGERPQRRMQGGSK</sequence>
<name>A0A3P2A9B4_9BACE</name>
<evidence type="ECO:0008006" key="4">
    <source>
        <dbReference type="Google" id="ProtNLM"/>
    </source>
</evidence>
<proteinExistence type="predicted"/>